<dbReference type="Gene3D" id="1.10.10.10">
    <property type="entry name" value="Winged helix-like DNA-binding domain superfamily/Winged helix DNA-binding domain"/>
    <property type="match status" value="1"/>
</dbReference>
<evidence type="ECO:0000256" key="1">
    <source>
        <dbReference type="ARBA" id="ARBA00009437"/>
    </source>
</evidence>
<gene>
    <name evidence="6" type="primary">cmpR_2</name>
    <name evidence="6" type="ORF">TM5383_01159</name>
</gene>
<dbReference type="PANTHER" id="PTHR30346:SF29">
    <property type="entry name" value="LYSR SUBSTRATE-BINDING"/>
    <property type="match status" value="1"/>
</dbReference>
<keyword evidence="4" id="KW-0804">Transcription</keyword>
<dbReference type="CDD" id="cd05466">
    <property type="entry name" value="PBP2_LTTR_substrate"/>
    <property type="match status" value="1"/>
</dbReference>
<protein>
    <submittedName>
        <fullName evidence="6">HTH-type transcriptional activator CmpR</fullName>
    </submittedName>
</protein>
<dbReference type="Pfam" id="PF03466">
    <property type="entry name" value="LysR_substrate"/>
    <property type="match status" value="1"/>
</dbReference>
<dbReference type="InterPro" id="IPR005119">
    <property type="entry name" value="LysR_subst-bd"/>
</dbReference>
<comment type="similarity">
    <text evidence="1">Belongs to the LysR transcriptional regulatory family.</text>
</comment>
<dbReference type="Proteomes" id="UP000051681">
    <property type="component" value="Unassembled WGS sequence"/>
</dbReference>
<dbReference type="GO" id="GO:0032993">
    <property type="term" value="C:protein-DNA complex"/>
    <property type="evidence" value="ECO:0007669"/>
    <property type="project" value="TreeGrafter"/>
</dbReference>
<keyword evidence="7" id="KW-1185">Reference proteome</keyword>
<dbReference type="RefSeq" id="WP_058318062.1">
    <property type="nucleotide sequence ID" value="NZ_CYSF01000006.1"/>
</dbReference>
<dbReference type="SUPFAM" id="SSF46785">
    <property type="entry name" value="Winged helix' DNA-binding domain"/>
    <property type="match status" value="1"/>
</dbReference>
<evidence type="ECO:0000256" key="4">
    <source>
        <dbReference type="ARBA" id="ARBA00023163"/>
    </source>
</evidence>
<accession>A0A0N7M1Q4</accession>
<dbReference type="EMBL" id="CYSF01000006">
    <property type="protein sequence ID" value="CUH83955.1"/>
    <property type="molecule type" value="Genomic_DNA"/>
</dbReference>
<evidence type="ECO:0000259" key="5">
    <source>
        <dbReference type="PROSITE" id="PS50931"/>
    </source>
</evidence>
<dbReference type="STRING" id="340021.TM5383_01159"/>
<sequence length="291" mass="31459">MKGLSLPQMRAIEAVAESGSFSGAAKRLGISQPSVSNHVTAVENRFRTKLLDRRGHEVSATADLLAILPKIRSILVLVDELERTLNSKKSLETGQLRVGYSTYQVAMPILTRFMHRYPAVQVEARAMASHDLIVALENGDLDAICVTARELPAHLAGAKICDMRVIVAVPQDHEFAGRDSVALRDLVGQPLIQREASSSTRRMFDAQASLLQLQMTTSLAVGSWGSIVELVRGGIGLGIGLDCEVTQETGISAVPISDPVIPVAQFVAHLPERRMVSTVQAFLEMARQASS</sequence>
<dbReference type="PROSITE" id="PS50931">
    <property type="entry name" value="HTH_LYSR"/>
    <property type="match status" value="1"/>
</dbReference>
<evidence type="ECO:0000256" key="2">
    <source>
        <dbReference type="ARBA" id="ARBA00023015"/>
    </source>
</evidence>
<organism evidence="6 7">
    <name type="scientific">Thalassovita mediterranea</name>
    <dbReference type="NCBI Taxonomy" id="340021"/>
    <lineage>
        <taxon>Bacteria</taxon>
        <taxon>Pseudomonadati</taxon>
        <taxon>Pseudomonadota</taxon>
        <taxon>Alphaproteobacteria</taxon>
        <taxon>Rhodobacterales</taxon>
        <taxon>Roseobacteraceae</taxon>
        <taxon>Thalassovita</taxon>
    </lineage>
</organism>
<dbReference type="Gene3D" id="3.40.190.290">
    <property type="match status" value="1"/>
</dbReference>
<dbReference type="InterPro" id="IPR036390">
    <property type="entry name" value="WH_DNA-bd_sf"/>
</dbReference>
<dbReference type="OrthoDB" id="8479870at2"/>
<dbReference type="PRINTS" id="PR00039">
    <property type="entry name" value="HTHLYSR"/>
</dbReference>
<dbReference type="InterPro" id="IPR000847">
    <property type="entry name" value="LysR_HTH_N"/>
</dbReference>
<keyword evidence="3" id="KW-0238">DNA-binding</keyword>
<evidence type="ECO:0000313" key="6">
    <source>
        <dbReference type="EMBL" id="CUH83955.1"/>
    </source>
</evidence>
<dbReference type="GO" id="GO:0003677">
    <property type="term" value="F:DNA binding"/>
    <property type="evidence" value="ECO:0007669"/>
    <property type="project" value="UniProtKB-KW"/>
</dbReference>
<dbReference type="PANTHER" id="PTHR30346">
    <property type="entry name" value="TRANSCRIPTIONAL DUAL REGULATOR HCAR-RELATED"/>
    <property type="match status" value="1"/>
</dbReference>
<keyword evidence="2" id="KW-0805">Transcription regulation</keyword>
<dbReference type="InterPro" id="IPR036388">
    <property type="entry name" value="WH-like_DNA-bd_sf"/>
</dbReference>
<name>A0A0N7M1Q4_9RHOB</name>
<proteinExistence type="inferred from homology"/>
<reference evidence="7" key="1">
    <citation type="submission" date="2015-09" db="EMBL/GenBank/DDBJ databases">
        <authorList>
            <person name="Rodrigo-Torres Lidia"/>
            <person name="Arahal R.David."/>
        </authorList>
    </citation>
    <scope>NUCLEOTIDE SEQUENCE [LARGE SCALE GENOMIC DNA]</scope>
    <source>
        <strain evidence="7">CECT 8383</strain>
    </source>
</reference>
<dbReference type="SUPFAM" id="SSF53850">
    <property type="entry name" value="Periplasmic binding protein-like II"/>
    <property type="match status" value="1"/>
</dbReference>
<dbReference type="GO" id="GO:0003700">
    <property type="term" value="F:DNA-binding transcription factor activity"/>
    <property type="evidence" value="ECO:0007669"/>
    <property type="project" value="InterPro"/>
</dbReference>
<feature type="domain" description="HTH lysR-type" evidence="5">
    <location>
        <begin position="4"/>
        <end position="61"/>
    </location>
</feature>
<dbReference type="AlphaFoldDB" id="A0A0N7M1Q4"/>
<evidence type="ECO:0000256" key="3">
    <source>
        <dbReference type="ARBA" id="ARBA00023125"/>
    </source>
</evidence>
<evidence type="ECO:0000313" key="7">
    <source>
        <dbReference type="Proteomes" id="UP000051681"/>
    </source>
</evidence>
<dbReference type="Pfam" id="PF00126">
    <property type="entry name" value="HTH_1"/>
    <property type="match status" value="1"/>
</dbReference>